<dbReference type="PROSITE" id="PS00518">
    <property type="entry name" value="ZF_RING_1"/>
    <property type="match status" value="1"/>
</dbReference>
<dbReference type="AlphaFoldDB" id="A0A1S2XVV9"/>
<keyword evidence="3" id="KW-0862">Zinc</keyword>
<keyword evidence="1" id="KW-0479">Metal-binding</keyword>
<dbReference type="OrthoDB" id="1305878at2759"/>
<protein>
    <submittedName>
        <fullName evidence="7">E3 ubiquitin protein ligase DRIP1-like</fullName>
    </submittedName>
</protein>
<organism evidence="6 7">
    <name type="scientific">Cicer arietinum</name>
    <name type="common">Chickpea</name>
    <name type="synonym">Garbanzo</name>
    <dbReference type="NCBI Taxonomy" id="3827"/>
    <lineage>
        <taxon>Eukaryota</taxon>
        <taxon>Viridiplantae</taxon>
        <taxon>Streptophyta</taxon>
        <taxon>Embryophyta</taxon>
        <taxon>Tracheophyta</taxon>
        <taxon>Spermatophyta</taxon>
        <taxon>Magnoliopsida</taxon>
        <taxon>eudicotyledons</taxon>
        <taxon>Gunneridae</taxon>
        <taxon>Pentapetalae</taxon>
        <taxon>rosids</taxon>
        <taxon>fabids</taxon>
        <taxon>Fabales</taxon>
        <taxon>Fabaceae</taxon>
        <taxon>Papilionoideae</taxon>
        <taxon>50 kb inversion clade</taxon>
        <taxon>NPAAA clade</taxon>
        <taxon>Hologalegina</taxon>
        <taxon>IRL clade</taxon>
        <taxon>Cicereae</taxon>
        <taxon>Cicer</taxon>
    </lineage>
</organism>
<dbReference type="InterPro" id="IPR013083">
    <property type="entry name" value="Znf_RING/FYVE/PHD"/>
</dbReference>
<proteinExistence type="predicted"/>
<feature type="domain" description="RING-type" evidence="5">
    <location>
        <begin position="20"/>
        <end position="61"/>
    </location>
</feature>
<evidence type="ECO:0000256" key="2">
    <source>
        <dbReference type="ARBA" id="ARBA00022771"/>
    </source>
</evidence>
<dbReference type="PROSITE" id="PS50089">
    <property type="entry name" value="ZF_RING_2"/>
    <property type="match status" value="1"/>
</dbReference>
<reference evidence="7" key="2">
    <citation type="submission" date="2025-08" db="UniProtKB">
        <authorList>
            <consortium name="RefSeq"/>
        </authorList>
    </citation>
    <scope>IDENTIFICATION</scope>
    <source>
        <tissue evidence="7">Etiolated seedlings</tissue>
    </source>
</reference>
<dbReference type="eggNOG" id="KOG2660">
    <property type="taxonomic scope" value="Eukaryota"/>
</dbReference>
<dbReference type="KEGG" id="cam:101505761"/>
<dbReference type="Proteomes" id="UP000087171">
    <property type="component" value="Chromosome Ca4"/>
</dbReference>
<evidence type="ECO:0000259" key="5">
    <source>
        <dbReference type="PROSITE" id="PS50089"/>
    </source>
</evidence>
<dbReference type="InterPro" id="IPR001841">
    <property type="entry name" value="Znf_RING"/>
</dbReference>
<evidence type="ECO:0000313" key="7">
    <source>
        <dbReference type="RefSeq" id="XP_004495290.2"/>
    </source>
</evidence>
<dbReference type="STRING" id="3827.A0A1S2XVV9"/>
<dbReference type="Gene3D" id="3.30.40.10">
    <property type="entry name" value="Zinc/RING finger domain, C3HC4 (zinc finger)"/>
    <property type="match status" value="1"/>
</dbReference>
<keyword evidence="6" id="KW-1185">Reference proteome</keyword>
<dbReference type="GO" id="GO:0004842">
    <property type="term" value="F:ubiquitin-protein transferase activity"/>
    <property type="evidence" value="ECO:0007669"/>
    <property type="project" value="InterPro"/>
</dbReference>
<keyword evidence="2 4" id="KW-0863">Zinc-finger</keyword>
<dbReference type="PANTHER" id="PTHR46293">
    <property type="entry name" value="E3 UBIQUITIN PROTEIN LIGASE DRIP1"/>
    <property type="match status" value="1"/>
</dbReference>
<dbReference type="PaxDb" id="3827-XP_004495290.1"/>
<dbReference type="SMART" id="SM00184">
    <property type="entry name" value="RING"/>
    <property type="match status" value="1"/>
</dbReference>
<dbReference type="InterPro" id="IPR017907">
    <property type="entry name" value="Znf_RING_CS"/>
</dbReference>
<name>A0A1S2XVV9_CICAR</name>
<dbReference type="Pfam" id="PF13923">
    <property type="entry name" value="zf-C3HC4_2"/>
    <property type="match status" value="1"/>
</dbReference>
<evidence type="ECO:0000256" key="4">
    <source>
        <dbReference type="PROSITE-ProRule" id="PRU00175"/>
    </source>
</evidence>
<evidence type="ECO:0000313" key="6">
    <source>
        <dbReference type="Proteomes" id="UP000087171"/>
    </source>
</evidence>
<dbReference type="InterPro" id="IPR044807">
    <property type="entry name" value="DRIP1-like"/>
</dbReference>
<sequence>MVKLRQLIKRRDAIVKYLSCNLCNQFLIDATKIIDCFHTFCKECIHTKIREEDLECCPICHIHLGMNPFQKMRPDLSLQDIRNRIFPVGKEKEAREYLPANLLKASGYNPPNNNHNVHGSTSQKGKANKILKNKNKRIKIDQQQVIHVEKVVPSPPRAKKVPKEEIFGDLSILPMAFFSESVHKPLGKDVWYFCLRASQNQKGGPALPQITSCYAQMKDGKVPISYLHKFLKKKLNLENEDEVEISCLGVPVDPTTPAEKLVKMWKKASEKKKNEIEVGSLNIAVLNYGRKVPSMHH</sequence>
<dbReference type="GO" id="GO:0008270">
    <property type="term" value="F:zinc ion binding"/>
    <property type="evidence" value="ECO:0007669"/>
    <property type="project" value="UniProtKB-KW"/>
</dbReference>
<accession>A0A1S2XVV9</accession>
<dbReference type="RefSeq" id="XP_004495290.2">
    <property type="nucleotide sequence ID" value="XM_004495233.2"/>
</dbReference>
<gene>
    <name evidence="7" type="primary">LOC101505761</name>
</gene>
<reference evidence="6" key="1">
    <citation type="journal article" date="2013" name="Nat. Biotechnol.">
        <title>Draft genome sequence of chickpea (Cicer arietinum) provides a resource for trait improvement.</title>
        <authorList>
            <person name="Varshney R.K."/>
            <person name="Song C."/>
            <person name="Saxena R.K."/>
            <person name="Azam S."/>
            <person name="Yu S."/>
            <person name="Sharpe A.G."/>
            <person name="Cannon S."/>
            <person name="Baek J."/>
            <person name="Rosen B.D."/>
            <person name="Tar'an B."/>
            <person name="Millan T."/>
            <person name="Zhang X."/>
            <person name="Ramsay L.D."/>
            <person name="Iwata A."/>
            <person name="Wang Y."/>
            <person name="Nelson W."/>
            <person name="Farmer A.D."/>
            <person name="Gaur P.M."/>
            <person name="Soderlund C."/>
            <person name="Penmetsa R.V."/>
            <person name="Xu C."/>
            <person name="Bharti A.K."/>
            <person name="He W."/>
            <person name="Winter P."/>
            <person name="Zhao S."/>
            <person name="Hane J.K."/>
            <person name="Carrasquilla-Garcia N."/>
            <person name="Condie J.A."/>
            <person name="Upadhyaya H.D."/>
            <person name="Luo M.C."/>
            <person name="Thudi M."/>
            <person name="Gowda C.L."/>
            <person name="Singh N.P."/>
            <person name="Lichtenzveig J."/>
            <person name="Gali K.K."/>
            <person name="Rubio J."/>
            <person name="Nadarajan N."/>
            <person name="Dolezel J."/>
            <person name="Bansal K.C."/>
            <person name="Xu X."/>
            <person name="Edwards D."/>
            <person name="Zhang G."/>
            <person name="Kahl G."/>
            <person name="Gil J."/>
            <person name="Singh K.B."/>
            <person name="Datta S.K."/>
            <person name="Jackson S.A."/>
            <person name="Wang J."/>
            <person name="Cook D.R."/>
        </authorList>
    </citation>
    <scope>NUCLEOTIDE SEQUENCE [LARGE SCALE GENOMIC DNA]</scope>
    <source>
        <strain evidence="6">cv. CDC Frontier</strain>
    </source>
</reference>
<dbReference type="PANTHER" id="PTHR46293:SF11">
    <property type="entry name" value="E3 UBIQUITIN PROTEIN LIGASE DRIP1-LIKE"/>
    <property type="match status" value="1"/>
</dbReference>
<evidence type="ECO:0000256" key="1">
    <source>
        <dbReference type="ARBA" id="ARBA00022723"/>
    </source>
</evidence>
<evidence type="ECO:0000256" key="3">
    <source>
        <dbReference type="ARBA" id="ARBA00022833"/>
    </source>
</evidence>
<dbReference type="SUPFAM" id="SSF57850">
    <property type="entry name" value="RING/U-box"/>
    <property type="match status" value="1"/>
</dbReference>